<gene>
    <name evidence="4" type="ORF">GRH90_21480</name>
</gene>
<reference evidence="4 5" key="2">
    <citation type="submission" date="2020-02" db="EMBL/GenBank/DDBJ databases">
        <title>The new genus of Enterobacteriales.</title>
        <authorList>
            <person name="Kim I.S."/>
        </authorList>
    </citation>
    <scope>NUCLEOTIDE SEQUENCE [LARGE SCALE GENOMIC DNA]</scope>
    <source>
        <strain evidence="4 5">SAP-6</strain>
    </source>
</reference>
<dbReference type="AlphaFoldDB" id="A0A845SRP4"/>
<feature type="domain" description="NAD-dependent epimerase/dehydratase" evidence="2">
    <location>
        <begin position="3"/>
        <end position="214"/>
    </location>
</feature>
<dbReference type="PANTHER" id="PTHR11092">
    <property type="entry name" value="SUGAR NUCLEOTIDE EPIMERASE RELATED"/>
    <property type="match status" value="1"/>
</dbReference>
<feature type="domain" description="DUF1731" evidence="3">
    <location>
        <begin position="250"/>
        <end position="296"/>
    </location>
</feature>
<protein>
    <submittedName>
        <fullName evidence="4">TIGR01777 family protein</fullName>
    </submittedName>
</protein>
<dbReference type="InterPro" id="IPR036291">
    <property type="entry name" value="NAD(P)-bd_dom_sf"/>
</dbReference>
<evidence type="ECO:0000259" key="2">
    <source>
        <dbReference type="Pfam" id="PF01370"/>
    </source>
</evidence>
<accession>A0A845SRP4</accession>
<dbReference type="PANTHER" id="PTHR11092:SF0">
    <property type="entry name" value="EPIMERASE FAMILY PROTEIN SDR39U1"/>
    <property type="match status" value="1"/>
</dbReference>
<dbReference type="Gene3D" id="3.40.50.720">
    <property type="entry name" value="NAD(P)-binding Rossmann-like Domain"/>
    <property type="match status" value="1"/>
</dbReference>
<organism evidence="4 5">
    <name type="scientific">Acerihabitans arboris</name>
    <dbReference type="NCBI Taxonomy" id="2691583"/>
    <lineage>
        <taxon>Bacteria</taxon>
        <taxon>Pseudomonadati</taxon>
        <taxon>Pseudomonadota</taxon>
        <taxon>Gammaproteobacteria</taxon>
        <taxon>Enterobacterales</taxon>
        <taxon>Pectobacteriaceae</taxon>
        <taxon>Acerihabitans</taxon>
    </lineage>
</organism>
<dbReference type="CDD" id="cd05242">
    <property type="entry name" value="SDR_a8"/>
    <property type="match status" value="1"/>
</dbReference>
<dbReference type="EMBL" id="WUBS01000017">
    <property type="protein sequence ID" value="NDL65308.1"/>
    <property type="molecule type" value="Genomic_DNA"/>
</dbReference>
<dbReference type="NCBIfam" id="TIGR01777">
    <property type="entry name" value="yfcH"/>
    <property type="match status" value="1"/>
</dbReference>
<dbReference type="InterPro" id="IPR013549">
    <property type="entry name" value="DUF1731"/>
</dbReference>
<sequence>MKILITGGTGLIGRHLIARLLTLSHQITVLTRDPQRAQQKLGTHVTTLTTLDACANLDAFDAVFNLAGEPIADKRWTDEQKERLCRSRWDVTERLSKLIREGDNPPRVLISGSATGYYGNQDQILVTEDEPPVPEFTHTLCQRWEELALSAQSPRTRVCLSRTGVVLAADGGMLGKLLPLFKLGLGGPVGNGRQFLSWIHIDDMVDALIFLLNTDGLRGPFNLVAPYPVHNEQFAATLGEALRRPALMRAPAAAVKLMMGEGATLMLGGQRAVPKRLEEAGFSFHYMELKEALADIVKDE</sequence>
<comment type="caution">
    <text evidence="4">The sequence shown here is derived from an EMBL/GenBank/DDBJ whole genome shotgun (WGS) entry which is preliminary data.</text>
</comment>
<dbReference type="InterPro" id="IPR010099">
    <property type="entry name" value="SDR39U1"/>
</dbReference>
<evidence type="ECO:0000313" key="5">
    <source>
        <dbReference type="Proteomes" id="UP000461443"/>
    </source>
</evidence>
<keyword evidence="5" id="KW-1185">Reference proteome</keyword>
<evidence type="ECO:0000259" key="3">
    <source>
        <dbReference type="Pfam" id="PF08338"/>
    </source>
</evidence>
<dbReference type="Pfam" id="PF01370">
    <property type="entry name" value="Epimerase"/>
    <property type="match status" value="1"/>
</dbReference>
<dbReference type="InterPro" id="IPR001509">
    <property type="entry name" value="Epimerase_deHydtase"/>
</dbReference>
<dbReference type="SUPFAM" id="SSF51735">
    <property type="entry name" value="NAD(P)-binding Rossmann-fold domains"/>
    <property type="match status" value="1"/>
</dbReference>
<reference evidence="4 5" key="1">
    <citation type="submission" date="2019-12" db="EMBL/GenBank/DDBJ databases">
        <authorList>
            <person name="Lee S.D."/>
        </authorList>
    </citation>
    <scope>NUCLEOTIDE SEQUENCE [LARGE SCALE GENOMIC DNA]</scope>
    <source>
        <strain evidence="4 5">SAP-6</strain>
    </source>
</reference>
<comment type="similarity">
    <text evidence="1">Belongs to the NAD(P)-dependent epimerase/dehydratase family. SDR39U1 subfamily.</text>
</comment>
<evidence type="ECO:0000313" key="4">
    <source>
        <dbReference type="EMBL" id="NDL65308.1"/>
    </source>
</evidence>
<dbReference type="RefSeq" id="WP_162368009.1">
    <property type="nucleotide sequence ID" value="NZ_WUBS01000017.1"/>
</dbReference>
<dbReference type="Proteomes" id="UP000461443">
    <property type="component" value="Unassembled WGS sequence"/>
</dbReference>
<name>A0A845SRP4_9GAMM</name>
<proteinExistence type="inferred from homology"/>
<evidence type="ECO:0000256" key="1">
    <source>
        <dbReference type="ARBA" id="ARBA00009353"/>
    </source>
</evidence>
<dbReference type="Pfam" id="PF08338">
    <property type="entry name" value="DUF1731"/>
    <property type="match status" value="1"/>
</dbReference>